<keyword evidence="3" id="KW-1185">Reference proteome</keyword>
<proteinExistence type="predicted"/>
<dbReference type="STRING" id="1648404.CP97_03970"/>
<sequence length="88" mass="10034">MKPEPPPRAIRDFAQRALLLMALGEWLLKWVGIAFVLMAPLIWLLNRQRSSDVLTELALGLLVWTAMFAAWKLTTAFLRWWILGASGN</sequence>
<dbReference type="Proteomes" id="UP000059113">
    <property type="component" value="Chromosome"/>
</dbReference>
<dbReference type="AlphaFoldDB" id="A0A0H4V9S1"/>
<gene>
    <name evidence="2" type="ORF">CP97_03970</name>
</gene>
<dbReference type="KEGG" id="ery:CP97_03970"/>
<evidence type="ECO:0000256" key="1">
    <source>
        <dbReference type="SAM" id="Phobius"/>
    </source>
</evidence>
<evidence type="ECO:0000313" key="3">
    <source>
        <dbReference type="Proteomes" id="UP000059113"/>
    </source>
</evidence>
<keyword evidence="1" id="KW-0812">Transmembrane</keyword>
<accession>A0A0H4V9S1</accession>
<evidence type="ECO:0000313" key="2">
    <source>
        <dbReference type="EMBL" id="AKQ41372.2"/>
    </source>
</evidence>
<feature type="transmembrane region" description="Helical" evidence="1">
    <location>
        <begin position="26"/>
        <end position="45"/>
    </location>
</feature>
<keyword evidence="1" id="KW-0472">Membrane</keyword>
<organism evidence="2 3">
    <name type="scientific">Aurantiacibacter atlanticus</name>
    <dbReference type="NCBI Taxonomy" id="1648404"/>
    <lineage>
        <taxon>Bacteria</taxon>
        <taxon>Pseudomonadati</taxon>
        <taxon>Pseudomonadota</taxon>
        <taxon>Alphaproteobacteria</taxon>
        <taxon>Sphingomonadales</taxon>
        <taxon>Erythrobacteraceae</taxon>
        <taxon>Aurantiacibacter</taxon>
    </lineage>
</organism>
<reference evidence="2 3" key="1">
    <citation type="journal article" date="2015" name="Int. J. Syst. Evol. Microbiol.">
        <title>Erythrobacter atlanticus sp. nov., a bacterium from ocean sediment able to degrade polycyclic aromatic hydrocarbons.</title>
        <authorList>
            <person name="Zhuang L."/>
            <person name="Liu Y."/>
            <person name="Wang L."/>
            <person name="Wang W."/>
            <person name="Shao Z."/>
        </authorList>
    </citation>
    <scope>NUCLEOTIDE SEQUENCE [LARGE SCALE GENOMIC DNA]</scope>
    <source>
        <strain evidence="3">s21-N3</strain>
    </source>
</reference>
<reference evidence="3" key="2">
    <citation type="submission" date="2015-04" db="EMBL/GenBank/DDBJ databases">
        <title>The complete genome sequence of Erythrobacter sp. s21-N3.</title>
        <authorList>
            <person name="Zhuang L."/>
            <person name="Liu Y."/>
            <person name="Shao Z."/>
        </authorList>
    </citation>
    <scope>NUCLEOTIDE SEQUENCE [LARGE SCALE GENOMIC DNA]</scope>
    <source>
        <strain evidence="3">s21-N3</strain>
    </source>
</reference>
<dbReference type="EMBL" id="CP011310">
    <property type="protein sequence ID" value="AKQ41372.2"/>
    <property type="molecule type" value="Genomic_DNA"/>
</dbReference>
<feature type="transmembrane region" description="Helical" evidence="1">
    <location>
        <begin position="57"/>
        <end position="82"/>
    </location>
</feature>
<protein>
    <submittedName>
        <fullName evidence="2">Uncharacterized protein</fullName>
    </submittedName>
</protein>
<dbReference type="RefSeq" id="WP_063612352.1">
    <property type="nucleotide sequence ID" value="NZ_CP011310.1"/>
</dbReference>
<name>A0A0H4V9S1_9SPHN</name>
<keyword evidence="1" id="KW-1133">Transmembrane helix</keyword>